<dbReference type="GO" id="GO:0032012">
    <property type="term" value="P:regulation of ARF protein signal transduction"/>
    <property type="evidence" value="ECO:0007669"/>
    <property type="project" value="InterPro"/>
</dbReference>
<feature type="compositionally biased region" description="Polar residues" evidence="1">
    <location>
        <begin position="10"/>
        <end position="21"/>
    </location>
</feature>
<evidence type="ECO:0000313" key="5">
    <source>
        <dbReference type="Proteomes" id="UP000193920"/>
    </source>
</evidence>
<dbReference type="Pfam" id="PF01369">
    <property type="entry name" value="Sec7"/>
    <property type="match status" value="1"/>
</dbReference>
<feature type="region of interest" description="Disordered" evidence="1">
    <location>
        <begin position="662"/>
        <end position="720"/>
    </location>
</feature>
<dbReference type="Gene3D" id="1.10.220.20">
    <property type="match status" value="1"/>
</dbReference>
<dbReference type="SMART" id="SM00233">
    <property type="entry name" value="PH"/>
    <property type="match status" value="1"/>
</dbReference>
<dbReference type="Proteomes" id="UP000193920">
    <property type="component" value="Unassembled WGS sequence"/>
</dbReference>
<dbReference type="SMART" id="SM00222">
    <property type="entry name" value="Sec7"/>
    <property type="match status" value="1"/>
</dbReference>
<feature type="compositionally biased region" description="Basic and acidic residues" evidence="1">
    <location>
        <begin position="667"/>
        <end position="714"/>
    </location>
</feature>
<name>A0A1Y2AUE7_9FUNG</name>
<comment type="caution">
    <text evidence="4">The sequence shown here is derived from an EMBL/GenBank/DDBJ whole genome shotgun (WGS) entry which is preliminary data.</text>
</comment>
<dbReference type="InterPro" id="IPR023394">
    <property type="entry name" value="Sec7_C_sf"/>
</dbReference>
<dbReference type="Gene3D" id="2.30.29.30">
    <property type="entry name" value="Pleckstrin-homology domain (PH domain)/Phosphotyrosine-binding domain (PTB)"/>
    <property type="match status" value="1"/>
</dbReference>
<dbReference type="InterPro" id="IPR035999">
    <property type="entry name" value="Sec7_dom_sf"/>
</dbReference>
<dbReference type="OrthoDB" id="430364at2759"/>
<evidence type="ECO:0000259" key="3">
    <source>
        <dbReference type="PROSITE" id="PS50190"/>
    </source>
</evidence>
<reference evidence="4 5" key="1">
    <citation type="submission" date="2016-08" db="EMBL/GenBank/DDBJ databases">
        <title>A Parts List for Fungal Cellulosomes Revealed by Comparative Genomics.</title>
        <authorList>
            <consortium name="DOE Joint Genome Institute"/>
            <person name="Haitjema C.H."/>
            <person name="Gilmore S.P."/>
            <person name="Henske J.K."/>
            <person name="Solomon K.V."/>
            <person name="De Groot R."/>
            <person name="Kuo A."/>
            <person name="Mondo S.J."/>
            <person name="Salamov A.A."/>
            <person name="Labutti K."/>
            <person name="Zhao Z."/>
            <person name="Chiniquy J."/>
            <person name="Barry K."/>
            <person name="Brewer H.M."/>
            <person name="Purvine S.O."/>
            <person name="Wright A.T."/>
            <person name="Boxma B."/>
            <person name="Van Alen T."/>
            <person name="Hackstein J.H."/>
            <person name="Baker S.E."/>
            <person name="Grigoriev I.V."/>
            <person name="O'Malley M.A."/>
        </authorList>
    </citation>
    <scope>NUCLEOTIDE SEQUENCE [LARGE SCALE GENOMIC DNA]</scope>
    <source>
        <strain evidence="4 5">G1</strain>
    </source>
</reference>
<feature type="domain" description="SEC7" evidence="3">
    <location>
        <begin position="114"/>
        <end position="313"/>
    </location>
</feature>
<dbReference type="InterPro" id="IPR001849">
    <property type="entry name" value="PH_domain"/>
</dbReference>
<dbReference type="STRING" id="1754190.A0A1Y2AUE7"/>
<dbReference type="InterPro" id="IPR011993">
    <property type="entry name" value="PH-like_dom_sf"/>
</dbReference>
<evidence type="ECO:0000256" key="1">
    <source>
        <dbReference type="SAM" id="MobiDB-lite"/>
    </source>
</evidence>
<protein>
    <submittedName>
        <fullName evidence="4">Sec7-domain-containing protein</fullName>
    </submittedName>
</protein>
<dbReference type="FunFam" id="1.10.1000.11:FF:000003">
    <property type="entry name" value="Brefeldin A-inhibited guanine nucleotide-exchange protein 1"/>
    <property type="match status" value="1"/>
</dbReference>
<dbReference type="Pfam" id="PF00169">
    <property type="entry name" value="PH"/>
    <property type="match status" value="1"/>
</dbReference>
<dbReference type="SUPFAM" id="SSF48425">
    <property type="entry name" value="Sec7 domain"/>
    <property type="match status" value="1"/>
</dbReference>
<gene>
    <name evidence="4" type="ORF">LY90DRAFT_674618</name>
</gene>
<dbReference type="GO" id="GO:0005085">
    <property type="term" value="F:guanyl-nucleotide exchange factor activity"/>
    <property type="evidence" value="ECO:0007669"/>
    <property type="project" value="InterPro"/>
</dbReference>
<dbReference type="SUPFAM" id="SSF50729">
    <property type="entry name" value="PH domain-like"/>
    <property type="match status" value="1"/>
</dbReference>
<dbReference type="PROSITE" id="PS50003">
    <property type="entry name" value="PH_DOMAIN"/>
    <property type="match status" value="1"/>
</dbReference>
<dbReference type="AlphaFoldDB" id="A0A1Y2AUE7"/>
<proteinExistence type="predicted"/>
<dbReference type="EMBL" id="MCOG01000204">
    <property type="protein sequence ID" value="ORY26191.1"/>
    <property type="molecule type" value="Genomic_DNA"/>
</dbReference>
<dbReference type="CDD" id="cd00171">
    <property type="entry name" value="Sec7"/>
    <property type="match status" value="1"/>
</dbReference>
<dbReference type="PROSITE" id="PS50190">
    <property type="entry name" value="SEC7"/>
    <property type="match status" value="1"/>
</dbReference>
<dbReference type="Gene3D" id="1.10.1000.11">
    <property type="entry name" value="Arf Nucleotide-binding Site Opener,domain 2"/>
    <property type="match status" value="1"/>
</dbReference>
<feature type="domain" description="PH" evidence="2">
    <location>
        <begin position="343"/>
        <end position="506"/>
    </location>
</feature>
<feature type="region of interest" description="Disordered" evidence="1">
    <location>
        <begin position="1"/>
        <end position="69"/>
    </location>
</feature>
<evidence type="ECO:0000313" key="4">
    <source>
        <dbReference type="EMBL" id="ORY26191.1"/>
    </source>
</evidence>
<keyword evidence="5" id="KW-1185">Reference proteome</keyword>
<sequence length="933" mass="107657">MENQLKKSRSNTFPRSLSTSKDFNHEKDNKSIGSPSLEAKSVPRSHTKSKTVSSYATSRKPKQERISSYSKLTKITNNLKTKFLTVKDDNLLRKYNSDERIENESFISDTKIEFMETIKHEDEELITGIRKFNLRPNQGIDYFIEHKFISTRTPSAVARFLYKESQSTDEKVSEHWQLDKKNIGLYLGDVNDFNVKVLDEFVKLHDFKGLSYDSALRIFLEEFFLPGESQIIDRMMQKFAYHYCNQNKDAFSSPDTAYILAFSIILLNTDLHNSRIKRKMTKEEFIKNNKGIDNGNDLPTDYLSYIYDNISQNEIKSKTGDIELDTTKSITKVLNDISYSFTNPNMEGWLYKRGGIGKKQWKKKWCVVANSCMYFFPNKNKEKTIGILPLCDLTVSTYDYENNSPSGNTQYLFSNFIKSFTKTRYYFIIKAKSKKEKEMMKKASSQNSLEGESIPNFAITDNNQKVLYSKHVNGKVIADIQDYYIFAVDTKEKCEYWVYIIESQIHDSMAAYRSLAAVKRHSLIQKKDIDTETANSSDIDLTQHSESENSQTTKIIKDNFLYNMESTSNIERHNSNNKTLVDNITSIPTSSKDKINSTNIVNSTDHTLENINEDTNDTDNTSKRLSLEFSEIVFSSIKDKLQDENDNNLNKVEIIPLNYMNDDEENEKDKDKSKNKSKNKDKDKNKNKNKNKEKEKEKEKEKNEDEEKEKEKGKGKSSLFRNSQYIPRKFQKLNSDTNIISSLGISSSLNNSLLSNSKIHSCSVDAINKNEKSKNYNKNDTDYSIDLSSFSSFNITFDSIGSLNKDNKEPNYVYGSINTENNPLYSVKNKSSFCDLNETSDMNSTAIKELNSHSHDQEPNPNLSSLDFNQTTLKSLKNQKQSFDDIEFEDCHEFFEDQSNIPKSELKIDETKFLNENSILTEANLSSSFNKIK</sequence>
<dbReference type="PANTHER" id="PTHR10663">
    <property type="entry name" value="GUANYL-NUCLEOTIDE EXCHANGE FACTOR"/>
    <property type="match status" value="1"/>
</dbReference>
<accession>A0A1Y2AUE7</accession>
<evidence type="ECO:0000259" key="2">
    <source>
        <dbReference type="PROSITE" id="PS50003"/>
    </source>
</evidence>
<dbReference type="InterPro" id="IPR000904">
    <property type="entry name" value="Sec7_dom"/>
</dbReference>
<organism evidence="4 5">
    <name type="scientific">Neocallimastix californiae</name>
    <dbReference type="NCBI Taxonomy" id="1754190"/>
    <lineage>
        <taxon>Eukaryota</taxon>
        <taxon>Fungi</taxon>
        <taxon>Fungi incertae sedis</taxon>
        <taxon>Chytridiomycota</taxon>
        <taxon>Chytridiomycota incertae sedis</taxon>
        <taxon>Neocallimastigomycetes</taxon>
        <taxon>Neocallimastigales</taxon>
        <taxon>Neocallimastigaceae</taxon>
        <taxon>Neocallimastix</taxon>
    </lineage>
</organism>